<proteinExistence type="inferred from homology"/>
<name>A0A413SZ38_9BACT</name>
<dbReference type="InterPro" id="IPR036156">
    <property type="entry name" value="Beta-gal/glucu_dom_sf"/>
</dbReference>
<organism evidence="8 9">
    <name type="scientific">Phocaeicola coprophilus</name>
    <dbReference type="NCBI Taxonomy" id="387090"/>
    <lineage>
        <taxon>Bacteria</taxon>
        <taxon>Pseudomonadati</taxon>
        <taxon>Bacteroidota</taxon>
        <taxon>Bacteroidia</taxon>
        <taxon>Bacteroidales</taxon>
        <taxon>Bacteroidaceae</taxon>
        <taxon>Phocaeicola</taxon>
    </lineage>
</organism>
<dbReference type="EMBL" id="QSFT01000018">
    <property type="protein sequence ID" value="RHA75085.1"/>
    <property type="molecule type" value="Genomic_DNA"/>
</dbReference>
<evidence type="ECO:0000256" key="1">
    <source>
        <dbReference type="ARBA" id="ARBA00001412"/>
    </source>
</evidence>
<dbReference type="InterPro" id="IPR013783">
    <property type="entry name" value="Ig-like_fold"/>
</dbReference>
<keyword evidence="5" id="KW-0326">Glycosidase</keyword>
<dbReference type="Gene3D" id="3.20.20.80">
    <property type="entry name" value="Glycosidases"/>
    <property type="match status" value="1"/>
</dbReference>
<dbReference type="EC" id="3.2.1.23" evidence="3"/>
<dbReference type="Proteomes" id="UP000283855">
    <property type="component" value="Unassembled WGS sequence"/>
</dbReference>
<evidence type="ECO:0000256" key="4">
    <source>
        <dbReference type="ARBA" id="ARBA00022801"/>
    </source>
</evidence>
<dbReference type="InterPro" id="IPR006102">
    <property type="entry name" value="Ig-like_GH2"/>
</dbReference>
<feature type="domain" description="Glycosyl hydrolases family 2 sugar binding" evidence="7">
    <location>
        <begin position="14"/>
        <end position="204"/>
    </location>
</feature>
<protein>
    <recommendedName>
        <fullName evidence="3">beta-galactosidase</fullName>
        <ecNumber evidence="3">3.2.1.23</ecNumber>
    </recommendedName>
</protein>
<evidence type="ECO:0000313" key="8">
    <source>
        <dbReference type="EMBL" id="RHA75085.1"/>
    </source>
</evidence>
<dbReference type="SUPFAM" id="SSF49303">
    <property type="entry name" value="beta-Galactosidase/glucuronidase domain"/>
    <property type="match status" value="1"/>
</dbReference>
<evidence type="ECO:0000259" key="6">
    <source>
        <dbReference type="Pfam" id="PF00703"/>
    </source>
</evidence>
<dbReference type="Pfam" id="PF02837">
    <property type="entry name" value="Glyco_hydro_2_N"/>
    <property type="match status" value="1"/>
</dbReference>
<dbReference type="InterPro" id="IPR017853">
    <property type="entry name" value="GH"/>
</dbReference>
<dbReference type="RefSeq" id="WP_118400552.1">
    <property type="nucleotide sequence ID" value="NZ_CABJGD010000018.1"/>
</dbReference>
<reference evidence="8 9" key="1">
    <citation type="submission" date="2018-08" db="EMBL/GenBank/DDBJ databases">
        <title>A genome reference for cultivated species of the human gut microbiota.</title>
        <authorList>
            <person name="Zou Y."/>
            <person name="Xue W."/>
            <person name="Luo G."/>
        </authorList>
    </citation>
    <scope>NUCLEOTIDE SEQUENCE [LARGE SCALE GENOMIC DNA]</scope>
    <source>
        <strain evidence="8 9">AM42-38</strain>
    </source>
</reference>
<dbReference type="InterPro" id="IPR050347">
    <property type="entry name" value="Bact_Beta-galactosidase"/>
</dbReference>
<dbReference type="PANTHER" id="PTHR46323">
    <property type="entry name" value="BETA-GALACTOSIDASE"/>
    <property type="match status" value="1"/>
</dbReference>
<comment type="catalytic activity">
    <reaction evidence="1">
        <text>Hydrolysis of terminal non-reducing beta-D-galactose residues in beta-D-galactosides.</text>
        <dbReference type="EC" id="3.2.1.23"/>
    </reaction>
</comment>
<accession>A0A413SZ38</accession>
<dbReference type="SUPFAM" id="SSF49785">
    <property type="entry name" value="Galactose-binding domain-like"/>
    <property type="match status" value="1"/>
</dbReference>
<sequence length="922" mass="104253">MILVSCRQDVNRLSLAGEWNFALDPQDVGLQEKWQEKILDETVQLPGSLQEQGKGEDVSVTTRWTGQIVDSAWYYAPEYEPYRQDGQVKVPFWLTPDKHYVGVAWYQKKINVPSEWEGRSIELNLERVHWETMLFVDGRQAGECTSLAVPHRYILDGLSAGEHILTLRVDNRMKVDVGMNAHSVSDHTQTNWNGVIGDLSLRVRPTLYIDHVRLDPDAGQKKVLVRVCLAGKTDSADGELLLQAENSDGTPVGKAVRLTAEKGNQELRAEVDLGDQVRLWSAETPDLYRMRVTLNTPQGADEQIVSFGFRDFRAQGTRFEINGRPVFLRGTLECCVFPLTGYPAMDKDYWKKIYGKCKEYGLNHVRFHSWCPPEAAFSVADSMGLYLQVECGAWAEVGSGLPQDEWIRQEGDRILKEYGNHPSFCLMAYGNEPSGNRQADYLGKLVNYWKQTDGRRVYTSAAGWPYVPEADFWSTMEPRIQVWGAGLNSVINREAPRTDYDWREIIRKDMPTVSHEIGQWCVYPRLKEREKYTGVLKAGNFDIFEASLRKNGMEHLADSFLYASGRLQTLCYKMDIEASLRTPGMAGFQLLGLNDFPGQGTALVGVLDPFWEEKGYVDGKEFSSFCSQTVPLIRFPKMVWTNKETLKAPLEIAHFGTEPIQQAELEWKVATADGKLLKQESLSVSVPLGNAVQIGEISLDLSEIKEASKLVVSAGIKGFGSCNSWNVFVYPVEERNENSEIYITEKLDSRACEELSRGKSVLWLSYDALQSVKDEVAVGFSSIFWNTAWTRGQAPHTLGVYCRADHPALASFPNDGVSDVQWWELVSRCRAMNMNAFPKDFYPVVHLIDDWFTARKLGVLFEARVGGGKLMVCSADLQHDLPSRPAAAQFRRSLMDYMASERFQPSRELDLKVVESIMNNQK</sequence>
<comment type="caution">
    <text evidence="8">The sequence shown here is derived from an EMBL/GenBank/DDBJ whole genome shotgun (WGS) entry which is preliminary data.</text>
</comment>
<keyword evidence="4" id="KW-0378">Hydrolase</keyword>
<dbReference type="InterPro" id="IPR006104">
    <property type="entry name" value="Glyco_hydro_2_N"/>
</dbReference>
<dbReference type="Gene3D" id="2.60.120.260">
    <property type="entry name" value="Galactose-binding domain-like"/>
    <property type="match status" value="1"/>
</dbReference>
<dbReference type="InterPro" id="IPR008979">
    <property type="entry name" value="Galactose-bd-like_sf"/>
</dbReference>
<evidence type="ECO:0000313" key="9">
    <source>
        <dbReference type="Proteomes" id="UP000283855"/>
    </source>
</evidence>
<comment type="similarity">
    <text evidence="2">Belongs to the glycosyl hydrolase 2 family.</text>
</comment>
<dbReference type="AlphaFoldDB" id="A0A413SZ38"/>
<feature type="domain" description="Glycoside hydrolase family 2 immunoglobulin-like beta-sandwich" evidence="6">
    <location>
        <begin position="208"/>
        <end position="310"/>
    </location>
</feature>
<dbReference type="PANTHER" id="PTHR46323:SF2">
    <property type="entry name" value="BETA-GALACTOSIDASE"/>
    <property type="match status" value="1"/>
</dbReference>
<evidence type="ECO:0000256" key="5">
    <source>
        <dbReference type="ARBA" id="ARBA00023295"/>
    </source>
</evidence>
<evidence type="ECO:0000256" key="2">
    <source>
        <dbReference type="ARBA" id="ARBA00007401"/>
    </source>
</evidence>
<dbReference type="Pfam" id="PF00703">
    <property type="entry name" value="Glyco_hydro_2"/>
    <property type="match status" value="1"/>
</dbReference>
<gene>
    <name evidence="8" type="ORF">DW921_09245</name>
</gene>
<dbReference type="Gene3D" id="2.60.40.10">
    <property type="entry name" value="Immunoglobulins"/>
    <property type="match status" value="1"/>
</dbReference>
<dbReference type="GO" id="GO:0005990">
    <property type="term" value="P:lactose catabolic process"/>
    <property type="evidence" value="ECO:0007669"/>
    <property type="project" value="TreeGrafter"/>
</dbReference>
<dbReference type="SUPFAM" id="SSF51445">
    <property type="entry name" value="(Trans)glycosidases"/>
    <property type="match status" value="1"/>
</dbReference>
<dbReference type="GO" id="GO:0009341">
    <property type="term" value="C:beta-galactosidase complex"/>
    <property type="evidence" value="ECO:0007669"/>
    <property type="project" value="TreeGrafter"/>
</dbReference>
<evidence type="ECO:0000259" key="7">
    <source>
        <dbReference type="Pfam" id="PF02837"/>
    </source>
</evidence>
<evidence type="ECO:0000256" key="3">
    <source>
        <dbReference type="ARBA" id="ARBA00012756"/>
    </source>
</evidence>
<dbReference type="GO" id="GO:0004565">
    <property type="term" value="F:beta-galactosidase activity"/>
    <property type="evidence" value="ECO:0007669"/>
    <property type="project" value="UniProtKB-EC"/>
</dbReference>